<evidence type="ECO:0000313" key="2">
    <source>
        <dbReference type="Proteomes" id="UP000799118"/>
    </source>
</evidence>
<gene>
    <name evidence="1" type="ORF">BT96DRAFT_10921</name>
</gene>
<reference evidence="1" key="1">
    <citation type="journal article" date="2019" name="Environ. Microbiol.">
        <title>Fungal ecological strategies reflected in gene transcription - a case study of two litter decomposers.</title>
        <authorList>
            <person name="Barbi F."/>
            <person name="Kohler A."/>
            <person name="Barry K."/>
            <person name="Baskaran P."/>
            <person name="Daum C."/>
            <person name="Fauchery L."/>
            <person name="Ihrmark K."/>
            <person name="Kuo A."/>
            <person name="LaButti K."/>
            <person name="Lipzen A."/>
            <person name="Morin E."/>
            <person name="Grigoriev I.V."/>
            <person name="Henrissat B."/>
            <person name="Lindahl B."/>
            <person name="Martin F."/>
        </authorList>
    </citation>
    <scope>NUCLEOTIDE SEQUENCE</scope>
    <source>
        <strain evidence="1">JB14</strain>
    </source>
</reference>
<name>A0A6A4ILP8_9AGAR</name>
<organism evidence="1 2">
    <name type="scientific">Gymnopus androsaceus JB14</name>
    <dbReference type="NCBI Taxonomy" id="1447944"/>
    <lineage>
        <taxon>Eukaryota</taxon>
        <taxon>Fungi</taxon>
        <taxon>Dikarya</taxon>
        <taxon>Basidiomycota</taxon>
        <taxon>Agaricomycotina</taxon>
        <taxon>Agaricomycetes</taxon>
        <taxon>Agaricomycetidae</taxon>
        <taxon>Agaricales</taxon>
        <taxon>Marasmiineae</taxon>
        <taxon>Omphalotaceae</taxon>
        <taxon>Gymnopus</taxon>
    </lineage>
</organism>
<dbReference type="Proteomes" id="UP000799118">
    <property type="component" value="Unassembled WGS sequence"/>
</dbReference>
<evidence type="ECO:0000313" key="1">
    <source>
        <dbReference type="EMBL" id="KAE9411406.1"/>
    </source>
</evidence>
<proteinExistence type="predicted"/>
<dbReference type="AlphaFoldDB" id="A0A6A4ILP8"/>
<keyword evidence="2" id="KW-1185">Reference proteome</keyword>
<sequence>MPSRRKKPRNQVWPFSLLRACNCSITVVLLPFSCRMPGGYDLPRLTSCYSLQPSRRVELIQPAGSNESRNSDKYRVFRVFVCPHQVLPCPSPRKNQYITSFMRFFSPLNSFDIYSSTAS</sequence>
<protein>
    <submittedName>
        <fullName evidence="1">Uncharacterized protein</fullName>
    </submittedName>
</protein>
<dbReference type="EMBL" id="ML769383">
    <property type="protein sequence ID" value="KAE9411406.1"/>
    <property type="molecule type" value="Genomic_DNA"/>
</dbReference>
<accession>A0A6A4ILP8</accession>